<comment type="caution">
    <text evidence="7">The sequence shown here is derived from an EMBL/GenBank/DDBJ whole genome shotgun (WGS) entry which is preliminary data.</text>
</comment>
<evidence type="ECO:0000256" key="5">
    <source>
        <dbReference type="ARBA" id="ARBA00023284"/>
    </source>
</evidence>
<proteinExistence type="predicted"/>
<dbReference type="AlphaFoldDB" id="A0A1F7YYB9"/>
<dbReference type="PRINTS" id="PR00469">
    <property type="entry name" value="PNDRDTASEII"/>
</dbReference>
<dbReference type="EMBL" id="MGGR01000035">
    <property type="protein sequence ID" value="OGM32174.1"/>
    <property type="molecule type" value="Genomic_DNA"/>
</dbReference>
<dbReference type="PROSITE" id="PS00573">
    <property type="entry name" value="PYRIDINE_REDOX_2"/>
    <property type="match status" value="1"/>
</dbReference>
<evidence type="ECO:0000259" key="6">
    <source>
        <dbReference type="Pfam" id="PF07992"/>
    </source>
</evidence>
<sequence length="349" mass="38105">MDKIEFAKKPSGGDAWDVAIIGSGPAALTAAIYTTRGAASTLILGGETWGGQLMLTTTVDNYPGFPDGIQGPDLMNSMRQQAERFGAEFVQKNVQQVNFDAEPKELIADGQKYLTKAVIIATGADTKWLGVPGEDKLRGRGVSSCAPCDAPFFKNKKVAIVGGGDAAMEEALVLTKYASNVIIIHRRDEFKASEAMQQKVMHEHGEGKIKILWSTEVVELTGEQNLEKAKLKTSLESDHIEEIRKEMNEYGGTILEEKDGYLSWELPLEGLFVAIGHVPSTGVFQDKIELDEKGYVQVHNHTRTSKENGIFVAGDVHDYNYRQAVTAAGYGCMAGMDALKFLDKQGPSW</sequence>
<evidence type="ECO:0000256" key="2">
    <source>
        <dbReference type="ARBA" id="ARBA00022827"/>
    </source>
</evidence>
<dbReference type="InterPro" id="IPR036188">
    <property type="entry name" value="FAD/NAD-bd_sf"/>
</dbReference>
<gene>
    <name evidence="7" type="ORF">A3D01_02190</name>
</gene>
<keyword evidence="4" id="KW-1015">Disulfide bond</keyword>
<feature type="domain" description="FAD/NAD(P)-binding" evidence="6">
    <location>
        <begin position="17"/>
        <end position="329"/>
    </location>
</feature>
<evidence type="ECO:0000256" key="4">
    <source>
        <dbReference type="ARBA" id="ARBA00023157"/>
    </source>
</evidence>
<accession>A0A1F7YYB9</accession>
<keyword evidence="5" id="KW-0676">Redox-active center</keyword>
<dbReference type="InterPro" id="IPR050097">
    <property type="entry name" value="Ferredoxin-NADP_redctase_2"/>
</dbReference>
<keyword evidence="3" id="KW-0560">Oxidoreductase</keyword>
<dbReference type="InterPro" id="IPR023753">
    <property type="entry name" value="FAD/NAD-binding_dom"/>
</dbReference>
<evidence type="ECO:0000313" key="7">
    <source>
        <dbReference type="EMBL" id="OGM32174.1"/>
    </source>
</evidence>
<dbReference type="PANTHER" id="PTHR48105">
    <property type="entry name" value="THIOREDOXIN REDUCTASE 1-RELATED-RELATED"/>
    <property type="match status" value="1"/>
</dbReference>
<evidence type="ECO:0000256" key="3">
    <source>
        <dbReference type="ARBA" id="ARBA00023002"/>
    </source>
</evidence>
<dbReference type="STRING" id="1802505.A3D01_02190"/>
<dbReference type="Proteomes" id="UP000177169">
    <property type="component" value="Unassembled WGS sequence"/>
</dbReference>
<reference evidence="7 8" key="1">
    <citation type="journal article" date="2016" name="Nat. Commun.">
        <title>Thousands of microbial genomes shed light on interconnected biogeochemical processes in an aquifer system.</title>
        <authorList>
            <person name="Anantharaman K."/>
            <person name="Brown C.T."/>
            <person name="Hug L.A."/>
            <person name="Sharon I."/>
            <person name="Castelle C.J."/>
            <person name="Probst A.J."/>
            <person name="Thomas B.C."/>
            <person name="Singh A."/>
            <person name="Wilkins M.J."/>
            <person name="Karaoz U."/>
            <person name="Brodie E.L."/>
            <person name="Williams K.H."/>
            <person name="Hubbard S.S."/>
            <person name="Banfield J.F."/>
        </authorList>
    </citation>
    <scope>NUCLEOTIDE SEQUENCE [LARGE SCALE GENOMIC DNA]</scope>
</reference>
<dbReference type="SUPFAM" id="SSF51905">
    <property type="entry name" value="FAD/NAD(P)-binding domain"/>
    <property type="match status" value="1"/>
</dbReference>
<dbReference type="GO" id="GO:0016668">
    <property type="term" value="F:oxidoreductase activity, acting on a sulfur group of donors, NAD(P) as acceptor"/>
    <property type="evidence" value="ECO:0007669"/>
    <property type="project" value="UniProtKB-ARBA"/>
</dbReference>
<evidence type="ECO:0000256" key="1">
    <source>
        <dbReference type="ARBA" id="ARBA00022630"/>
    </source>
</evidence>
<dbReference type="Pfam" id="PF07992">
    <property type="entry name" value="Pyr_redox_2"/>
    <property type="match status" value="1"/>
</dbReference>
<keyword evidence="2" id="KW-0274">FAD</keyword>
<dbReference type="InterPro" id="IPR008255">
    <property type="entry name" value="Pyr_nucl-diS_OxRdtase_2_AS"/>
</dbReference>
<name>A0A1F7YYB9_9BACT</name>
<evidence type="ECO:0000313" key="8">
    <source>
        <dbReference type="Proteomes" id="UP000177169"/>
    </source>
</evidence>
<dbReference type="Gene3D" id="3.50.50.60">
    <property type="entry name" value="FAD/NAD(P)-binding domain"/>
    <property type="match status" value="2"/>
</dbReference>
<organism evidence="7 8">
    <name type="scientific">Candidatus Woesebacteria bacterium RIFCSPHIGHO2_02_FULL_39_13</name>
    <dbReference type="NCBI Taxonomy" id="1802505"/>
    <lineage>
        <taxon>Bacteria</taxon>
        <taxon>Candidatus Woeseibacteriota</taxon>
    </lineage>
</organism>
<keyword evidence="1" id="KW-0285">Flavoprotein</keyword>
<dbReference type="PRINTS" id="PR00368">
    <property type="entry name" value="FADPNR"/>
</dbReference>
<protein>
    <recommendedName>
        <fullName evidence="6">FAD/NAD(P)-binding domain-containing protein</fullName>
    </recommendedName>
</protein>